<dbReference type="PANTHER" id="PTHR34145">
    <property type="entry name" value="OS02G0105600 PROTEIN"/>
    <property type="match status" value="1"/>
</dbReference>
<organism evidence="3 4">
    <name type="scientific">Sorghum bicolor</name>
    <name type="common">Sorghum</name>
    <name type="synonym">Sorghum vulgare</name>
    <dbReference type="NCBI Taxonomy" id="4558"/>
    <lineage>
        <taxon>Eukaryota</taxon>
        <taxon>Viridiplantae</taxon>
        <taxon>Streptophyta</taxon>
        <taxon>Embryophyta</taxon>
        <taxon>Tracheophyta</taxon>
        <taxon>Spermatophyta</taxon>
        <taxon>Magnoliopsida</taxon>
        <taxon>Liliopsida</taxon>
        <taxon>Poales</taxon>
        <taxon>Poaceae</taxon>
        <taxon>PACMAD clade</taxon>
        <taxon>Panicoideae</taxon>
        <taxon>Andropogonodae</taxon>
        <taxon>Andropogoneae</taxon>
        <taxon>Sorghinae</taxon>
        <taxon>Sorghum</taxon>
    </lineage>
</organism>
<evidence type="ECO:0000313" key="4">
    <source>
        <dbReference type="Proteomes" id="UP000807115"/>
    </source>
</evidence>
<feature type="region of interest" description="Disordered" evidence="1">
    <location>
        <begin position="138"/>
        <end position="161"/>
    </location>
</feature>
<dbReference type="InterPro" id="IPR055411">
    <property type="entry name" value="LRR_FXL15/At3g58940/PEG3-like"/>
</dbReference>
<dbReference type="InterPro" id="IPR001810">
    <property type="entry name" value="F-box_dom"/>
</dbReference>
<evidence type="ECO:0000256" key="1">
    <source>
        <dbReference type="SAM" id="MobiDB-lite"/>
    </source>
</evidence>
<protein>
    <recommendedName>
        <fullName evidence="2">F-box domain-containing protein</fullName>
    </recommendedName>
</protein>
<sequence length="521" mass="56931">MEMPTHYPSKRGSMEEEDRLSSLPDDLLHSILRELPFKHAVRTSALSRRWAPQWLRALASSRVLDFTDPDLARGQLPARAAAATMRRCLELHAEHGGPLDVFRVALRSPPAGAGSSDGAFERDVVGWIASAVARGATEVEADLTPTPTPTEGDEDADDGSSASVELPGDLFVARNSLARLALGGFSLRAAVPPSPGGLAGLRSLSLSHADFTGEAFRDVVSSCRALEHLSVSSCDALKSIRIASETLRVLEMVRCRAVRELRVSAPALESLAFHGDIFLYDDYVDDGVLSSPVDMGSTPALRDVYLSQIGFGHNDDERYQVCGCDAHAYDYADLLSCVAHASVCTLSSDGWFQGNEWDGAYMTNIQELQLLMTSVCGSSDDLEGFAGLFEQNRLRLLDRLFVRVKTRSCEQRPVVTNVQELQLLMASVVVDFGEKLRFISNLFYLSRFPLLERLFVRVNLCLLLIIGPPNIPRRHYRCKRRGGSTGHRGPRRVQISGAAESPGDEVRAAADGLPPEFGQCC</sequence>
<dbReference type="InterPro" id="IPR032675">
    <property type="entry name" value="LRR_dom_sf"/>
</dbReference>
<dbReference type="AlphaFoldDB" id="A0A921RCI2"/>
<dbReference type="Proteomes" id="UP000807115">
    <property type="component" value="Chromosome 3"/>
</dbReference>
<accession>A0A921RCI2</accession>
<feature type="domain" description="F-box" evidence="2">
    <location>
        <begin position="17"/>
        <end position="50"/>
    </location>
</feature>
<dbReference type="InterPro" id="IPR053772">
    <property type="entry name" value="At1g61320/At1g61330-like"/>
</dbReference>
<reference evidence="3" key="2">
    <citation type="submission" date="2020-10" db="EMBL/GenBank/DDBJ databases">
        <authorList>
            <person name="Cooper E.A."/>
            <person name="Brenton Z.W."/>
            <person name="Flinn B.S."/>
            <person name="Jenkins J."/>
            <person name="Shu S."/>
            <person name="Flowers D."/>
            <person name="Luo F."/>
            <person name="Wang Y."/>
            <person name="Xia P."/>
            <person name="Barry K."/>
            <person name="Daum C."/>
            <person name="Lipzen A."/>
            <person name="Yoshinaga Y."/>
            <person name="Schmutz J."/>
            <person name="Saski C."/>
            <person name="Vermerris W."/>
            <person name="Kresovich S."/>
        </authorList>
    </citation>
    <scope>NUCLEOTIDE SEQUENCE</scope>
</reference>
<name>A0A921RCI2_SORBI</name>
<dbReference type="Gene3D" id="3.80.10.10">
    <property type="entry name" value="Ribonuclease Inhibitor"/>
    <property type="match status" value="1"/>
</dbReference>
<dbReference type="Pfam" id="PF24758">
    <property type="entry name" value="LRR_At5g56370"/>
    <property type="match status" value="1"/>
</dbReference>
<evidence type="ECO:0000259" key="2">
    <source>
        <dbReference type="PROSITE" id="PS50181"/>
    </source>
</evidence>
<evidence type="ECO:0000313" key="3">
    <source>
        <dbReference type="EMBL" id="KAG0537153.1"/>
    </source>
</evidence>
<dbReference type="InterPro" id="IPR053781">
    <property type="entry name" value="F-box_AtFBL13-like"/>
</dbReference>
<dbReference type="SUPFAM" id="SSF81383">
    <property type="entry name" value="F-box domain"/>
    <property type="match status" value="1"/>
</dbReference>
<gene>
    <name evidence="3" type="ORF">BDA96_03G123500</name>
</gene>
<proteinExistence type="predicted"/>
<dbReference type="PROSITE" id="PS50181">
    <property type="entry name" value="FBOX"/>
    <property type="match status" value="1"/>
</dbReference>
<dbReference type="CDD" id="cd22160">
    <property type="entry name" value="F-box_AtFBL13-like"/>
    <property type="match status" value="1"/>
</dbReference>
<dbReference type="Pfam" id="PF00646">
    <property type="entry name" value="F-box"/>
    <property type="match status" value="1"/>
</dbReference>
<dbReference type="SUPFAM" id="SSF52047">
    <property type="entry name" value="RNI-like"/>
    <property type="match status" value="1"/>
</dbReference>
<dbReference type="PANTHER" id="PTHR34145:SF65">
    <property type="entry name" value="FBD DOMAIN-CONTAINING PROTEIN"/>
    <property type="match status" value="1"/>
</dbReference>
<comment type="caution">
    <text evidence="3">The sequence shown here is derived from an EMBL/GenBank/DDBJ whole genome shotgun (WGS) entry which is preliminary data.</text>
</comment>
<dbReference type="InterPro" id="IPR036047">
    <property type="entry name" value="F-box-like_dom_sf"/>
</dbReference>
<dbReference type="EMBL" id="CM027682">
    <property type="protein sequence ID" value="KAG0537153.1"/>
    <property type="molecule type" value="Genomic_DNA"/>
</dbReference>
<feature type="region of interest" description="Disordered" evidence="1">
    <location>
        <begin position="1"/>
        <end position="20"/>
    </location>
</feature>
<reference evidence="3" key="1">
    <citation type="journal article" date="2019" name="BMC Genomics">
        <title>A new reference genome for Sorghum bicolor reveals high levels of sequence similarity between sweet and grain genotypes: implications for the genetics of sugar metabolism.</title>
        <authorList>
            <person name="Cooper E.A."/>
            <person name="Brenton Z.W."/>
            <person name="Flinn B.S."/>
            <person name="Jenkins J."/>
            <person name="Shu S."/>
            <person name="Flowers D."/>
            <person name="Luo F."/>
            <person name="Wang Y."/>
            <person name="Xia P."/>
            <person name="Barry K."/>
            <person name="Daum C."/>
            <person name="Lipzen A."/>
            <person name="Yoshinaga Y."/>
            <person name="Schmutz J."/>
            <person name="Saski C."/>
            <person name="Vermerris W."/>
            <person name="Kresovich S."/>
        </authorList>
    </citation>
    <scope>NUCLEOTIDE SEQUENCE</scope>
</reference>